<gene>
    <name evidence="6" type="ORF">QH73_0008700</name>
</gene>
<organism evidence="6 7">
    <name type="scientific">Scytonema millei VB511283</name>
    <dbReference type="NCBI Taxonomy" id="1245923"/>
    <lineage>
        <taxon>Bacteria</taxon>
        <taxon>Bacillati</taxon>
        <taxon>Cyanobacteriota</taxon>
        <taxon>Cyanophyceae</taxon>
        <taxon>Nostocales</taxon>
        <taxon>Scytonemataceae</taxon>
        <taxon>Scytonema</taxon>
    </lineage>
</organism>
<evidence type="ECO:0000256" key="1">
    <source>
        <dbReference type="ARBA" id="ARBA00009437"/>
    </source>
</evidence>
<dbReference type="Pfam" id="PF03466">
    <property type="entry name" value="LysR_substrate"/>
    <property type="match status" value="1"/>
</dbReference>
<feature type="domain" description="HTH lysR-type" evidence="5">
    <location>
        <begin position="1"/>
        <end position="58"/>
    </location>
</feature>
<protein>
    <submittedName>
        <fullName evidence="6">LysR family transcriptional regulator</fullName>
    </submittedName>
</protein>
<accession>A0A9X5E3T6</accession>
<keyword evidence="2" id="KW-0805">Transcription regulation</keyword>
<evidence type="ECO:0000256" key="2">
    <source>
        <dbReference type="ARBA" id="ARBA00023015"/>
    </source>
</evidence>
<dbReference type="EMBL" id="JTJC03000002">
    <property type="protein sequence ID" value="NHC34736.1"/>
    <property type="molecule type" value="Genomic_DNA"/>
</dbReference>
<dbReference type="SUPFAM" id="SSF46785">
    <property type="entry name" value="Winged helix' DNA-binding domain"/>
    <property type="match status" value="1"/>
</dbReference>
<dbReference type="InterPro" id="IPR000847">
    <property type="entry name" value="LysR_HTH_N"/>
</dbReference>
<dbReference type="SUPFAM" id="SSF53850">
    <property type="entry name" value="Periplasmic binding protein-like II"/>
    <property type="match status" value="1"/>
</dbReference>
<dbReference type="CDD" id="cd08414">
    <property type="entry name" value="PBP2_LTTR_aromatics_like"/>
    <property type="match status" value="1"/>
</dbReference>
<comment type="caution">
    <text evidence="6">The sequence shown here is derived from an EMBL/GenBank/DDBJ whole genome shotgun (WGS) entry which is preliminary data.</text>
</comment>
<dbReference type="PRINTS" id="PR00039">
    <property type="entry name" value="HTHLYSR"/>
</dbReference>
<evidence type="ECO:0000256" key="4">
    <source>
        <dbReference type="ARBA" id="ARBA00023163"/>
    </source>
</evidence>
<dbReference type="PROSITE" id="PS50931">
    <property type="entry name" value="HTH_LYSR"/>
    <property type="match status" value="1"/>
</dbReference>
<dbReference type="AlphaFoldDB" id="A0A9X5E3T6"/>
<dbReference type="OrthoDB" id="9803735at2"/>
<evidence type="ECO:0000313" key="7">
    <source>
        <dbReference type="Proteomes" id="UP000031532"/>
    </source>
</evidence>
<dbReference type="InterPro" id="IPR036388">
    <property type="entry name" value="WH-like_DNA-bd_sf"/>
</dbReference>
<dbReference type="Pfam" id="PF00126">
    <property type="entry name" value="HTH_1"/>
    <property type="match status" value="1"/>
</dbReference>
<keyword evidence="3" id="KW-0238">DNA-binding</keyword>
<dbReference type="InterPro" id="IPR005119">
    <property type="entry name" value="LysR_subst-bd"/>
</dbReference>
<dbReference type="PANTHER" id="PTHR30346">
    <property type="entry name" value="TRANSCRIPTIONAL DUAL REGULATOR HCAR-RELATED"/>
    <property type="match status" value="1"/>
</dbReference>
<dbReference type="RefSeq" id="WP_039716731.1">
    <property type="nucleotide sequence ID" value="NZ_JTJC03000002.1"/>
</dbReference>
<dbReference type="Gene3D" id="3.40.190.10">
    <property type="entry name" value="Periplasmic binding protein-like II"/>
    <property type="match status" value="2"/>
</dbReference>
<dbReference type="PANTHER" id="PTHR30346:SF0">
    <property type="entry name" value="HCA OPERON TRANSCRIPTIONAL ACTIVATOR HCAR"/>
    <property type="match status" value="1"/>
</dbReference>
<dbReference type="InterPro" id="IPR036390">
    <property type="entry name" value="WH_DNA-bd_sf"/>
</dbReference>
<dbReference type="Proteomes" id="UP000031532">
    <property type="component" value="Unassembled WGS sequence"/>
</dbReference>
<proteinExistence type="inferred from homology"/>
<dbReference type="GO" id="GO:0032993">
    <property type="term" value="C:protein-DNA complex"/>
    <property type="evidence" value="ECO:0007669"/>
    <property type="project" value="TreeGrafter"/>
</dbReference>
<evidence type="ECO:0000313" key="6">
    <source>
        <dbReference type="EMBL" id="NHC34736.1"/>
    </source>
</evidence>
<dbReference type="GO" id="GO:0003677">
    <property type="term" value="F:DNA binding"/>
    <property type="evidence" value="ECO:0007669"/>
    <property type="project" value="UniProtKB-KW"/>
</dbReference>
<evidence type="ECO:0000256" key="3">
    <source>
        <dbReference type="ARBA" id="ARBA00023125"/>
    </source>
</evidence>
<sequence length="298" mass="33071">MEFRQLKYFVAVAEELHFGRASETLHLSQPALSKQIQALENSLEIQLLERTKHWVKLTPAGQKFLETARRVLREVEEGIQVTRQVADGQSGRVRIGLTEATLFSLAPKIFSTYRERYPQVDLILSSGGTEAHVEQLRTHQIDVGLVYLPIREPSLAIYPLYEETYIAALSASHPLARQKQLSIASLADQPLVGYPRSLAPVLYADFIKCCERAGFVPNIVQEAALAQTRLGLAAAGVGIAFVLADLQNLSAKGVVYRPLSDDFPKLKLAVAWRQNESSPVVQEFIKVIRAIVLSQLSA</sequence>
<keyword evidence="4" id="KW-0804">Transcription</keyword>
<dbReference type="GO" id="GO:0003700">
    <property type="term" value="F:DNA-binding transcription factor activity"/>
    <property type="evidence" value="ECO:0007669"/>
    <property type="project" value="InterPro"/>
</dbReference>
<comment type="similarity">
    <text evidence="1">Belongs to the LysR transcriptional regulatory family.</text>
</comment>
<dbReference type="FunFam" id="1.10.10.10:FF:000001">
    <property type="entry name" value="LysR family transcriptional regulator"/>
    <property type="match status" value="1"/>
</dbReference>
<name>A0A9X5E3T6_9CYAN</name>
<keyword evidence="7" id="KW-1185">Reference proteome</keyword>
<evidence type="ECO:0000259" key="5">
    <source>
        <dbReference type="PROSITE" id="PS50931"/>
    </source>
</evidence>
<dbReference type="Gene3D" id="1.10.10.10">
    <property type="entry name" value="Winged helix-like DNA-binding domain superfamily/Winged helix DNA-binding domain"/>
    <property type="match status" value="1"/>
</dbReference>
<reference evidence="6 7" key="1">
    <citation type="journal article" date="2015" name="Genome Announc.">
        <title>Draft Genome Sequence of the Terrestrial Cyanobacterium Scytonema millei VB511283, Isolated from Eastern India.</title>
        <authorList>
            <person name="Sen D."/>
            <person name="Chandrababunaidu M.M."/>
            <person name="Singh D."/>
            <person name="Sanghi N."/>
            <person name="Ghorai A."/>
            <person name="Mishra G.P."/>
            <person name="Madduluri M."/>
            <person name="Adhikary S.P."/>
            <person name="Tripathy S."/>
        </authorList>
    </citation>
    <scope>NUCLEOTIDE SEQUENCE [LARGE SCALE GENOMIC DNA]</scope>
    <source>
        <strain evidence="6 7">VB511283</strain>
    </source>
</reference>